<feature type="compositionally biased region" description="Low complexity" evidence="5">
    <location>
        <begin position="15"/>
        <end position="25"/>
    </location>
</feature>
<dbReference type="SUPFAM" id="SSF54862">
    <property type="entry name" value="4Fe-4S ferredoxins"/>
    <property type="match status" value="1"/>
</dbReference>
<evidence type="ECO:0000313" key="7">
    <source>
        <dbReference type="EMBL" id="MVN16268.1"/>
    </source>
</evidence>
<evidence type="ECO:0000256" key="4">
    <source>
        <dbReference type="ARBA" id="ARBA00023014"/>
    </source>
</evidence>
<sequence length="312" mass="33766">MGGVPAHGRARPLQQDHGQGVVQVHGRPRHRLVLPARVVASREDRGGGAARCLRVEHRGPDRGGEQLPRDRIGRVPLADMPYLQGNRGGYRALPARDHARAARGAHAHDPGGVCKMTQLGLVVSLDRCMDTRGCMGACKQENNVDLGAFWVRTYTSTTGGFPDAETYFIPVMCQHCRKPSCVPACPEQAIRKREDGIVVIDTAPCAACGGKECMDACPYGAISYNERDNTVGKCDMCASRVDQGLAPACAFACNSNAWMFGDVDDPESGISQVLAAMGDSVHQLKLETGNEPSCYYLLSSKRWQDMDGLRAR</sequence>
<dbReference type="Proteomes" id="UP000468327">
    <property type="component" value="Unassembled WGS sequence"/>
</dbReference>
<gene>
    <name evidence="7" type="ORF">GO738_13120</name>
</gene>
<name>A0A6N8IKB0_9ACTN</name>
<feature type="region of interest" description="Disordered" evidence="5">
    <location>
        <begin position="1"/>
        <end position="25"/>
    </location>
</feature>
<keyword evidence="2" id="KW-0479">Metal-binding</keyword>
<keyword evidence="8" id="KW-1185">Reference proteome</keyword>
<reference evidence="7 8" key="1">
    <citation type="submission" date="2019-11" db="EMBL/GenBank/DDBJ databases">
        <title>Whole genome shotgun sequencing (WGS) data from Adlercreutzia equolifaciens ResAG-91, Eggerthella lenta MRI-F36, MRI-F37, MRI-F40, ResAG-49, ResAG-88, ResAG-121, ResAG-145, and Gordonibacter sp. ResAG-5, ResAG-26, ResAG-43, ResAG-50, ResAG-59.</title>
        <authorList>
            <person name="Stoll D.A."/>
            <person name="Danylec N."/>
            <person name="Franz C.M.A.P."/>
            <person name="Huch M."/>
        </authorList>
    </citation>
    <scope>NUCLEOTIDE SEQUENCE [LARGE SCALE GENOMIC DNA]</scope>
    <source>
        <strain evidence="7 8">ResAG-59</strain>
    </source>
</reference>
<dbReference type="AlphaFoldDB" id="A0A6N8IKB0"/>
<protein>
    <recommendedName>
        <fullName evidence="6">4Fe-4S ferredoxin-type domain-containing protein</fullName>
    </recommendedName>
</protein>
<feature type="domain" description="4Fe-4S ferredoxin-type" evidence="6">
    <location>
        <begin position="164"/>
        <end position="195"/>
    </location>
</feature>
<evidence type="ECO:0000256" key="5">
    <source>
        <dbReference type="SAM" id="MobiDB-lite"/>
    </source>
</evidence>
<dbReference type="GO" id="GO:0046872">
    <property type="term" value="F:metal ion binding"/>
    <property type="evidence" value="ECO:0007669"/>
    <property type="project" value="UniProtKB-KW"/>
</dbReference>
<dbReference type="Gene3D" id="3.30.70.20">
    <property type="match status" value="2"/>
</dbReference>
<evidence type="ECO:0000313" key="8">
    <source>
        <dbReference type="Proteomes" id="UP000468327"/>
    </source>
</evidence>
<accession>A0A6N8IKB0</accession>
<keyword evidence="3" id="KW-0408">Iron</keyword>
<feature type="domain" description="4Fe-4S ferredoxin-type" evidence="6">
    <location>
        <begin position="196"/>
        <end position="227"/>
    </location>
</feature>
<dbReference type="EMBL" id="WPOC01000027">
    <property type="protein sequence ID" value="MVN16268.1"/>
    <property type="molecule type" value="Genomic_DNA"/>
</dbReference>
<dbReference type="GO" id="GO:0051539">
    <property type="term" value="F:4 iron, 4 sulfur cluster binding"/>
    <property type="evidence" value="ECO:0007669"/>
    <property type="project" value="UniProtKB-KW"/>
</dbReference>
<evidence type="ECO:0000256" key="2">
    <source>
        <dbReference type="ARBA" id="ARBA00022723"/>
    </source>
</evidence>
<organism evidence="7 8">
    <name type="scientific">Gordonibacter urolithinfaciens</name>
    <dbReference type="NCBI Taxonomy" id="1335613"/>
    <lineage>
        <taxon>Bacteria</taxon>
        <taxon>Bacillati</taxon>
        <taxon>Actinomycetota</taxon>
        <taxon>Coriobacteriia</taxon>
        <taxon>Eggerthellales</taxon>
        <taxon>Eggerthellaceae</taxon>
        <taxon>Gordonibacter</taxon>
    </lineage>
</organism>
<evidence type="ECO:0000256" key="3">
    <source>
        <dbReference type="ARBA" id="ARBA00023004"/>
    </source>
</evidence>
<dbReference type="PANTHER" id="PTHR43177:SF3">
    <property type="entry name" value="PROTEIN NRFC HOMOLOG"/>
    <property type="match status" value="1"/>
</dbReference>
<evidence type="ECO:0000259" key="6">
    <source>
        <dbReference type="PROSITE" id="PS51379"/>
    </source>
</evidence>
<dbReference type="PANTHER" id="PTHR43177">
    <property type="entry name" value="PROTEIN NRFC"/>
    <property type="match status" value="1"/>
</dbReference>
<comment type="caution">
    <text evidence="7">The sequence shown here is derived from an EMBL/GenBank/DDBJ whole genome shotgun (WGS) entry which is preliminary data.</text>
</comment>
<keyword evidence="1" id="KW-0004">4Fe-4S</keyword>
<dbReference type="CDD" id="cd10551">
    <property type="entry name" value="PsrB"/>
    <property type="match status" value="1"/>
</dbReference>
<evidence type="ECO:0000256" key="1">
    <source>
        <dbReference type="ARBA" id="ARBA00022485"/>
    </source>
</evidence>
<keyword evidence="4" id="KW-0411">Iron-sulfur</keyword>
<proteinExistence type="predicted"/>
<dbReference type="InterPro" id="IPR017896">
    <property type="entry name" value="4Fe4S_Fe-S-bd"/>
</dbReference>
<dbReference type="Pfam" id="PF13247">
    <property type="entry name" value="Fer4_11"/>
    <property type="match status" value="1"/>
</dbReference>
<dbReference type="InterPro" id="IPR050954">
    <property type="entry name" value="ET_IronSulfur_Cluster-Binding"/>
</dbReference>
<dbReference type="PROSITE" id="PS51379">
    <property type="entry name" value="4FE4S_FER_2"/>
    <property type="match status" value="2"/>
</dbReference>